<feature type="transmembrane region" description="Helical" evidence="1">
    <location>
        <begin position="64"/>
        <end position="84"/>
    </location>
</feature>
<sequence length="598" mass="63349">MALSDVFLTPLGFAALAAAIPIIILYLVRPDPRRIQFPTYQFLTEDQRENESNPVFERLKRSTLLLLQLLVILLLATALATPYVSTSQSKTVEETVLVVDASASMNVQSDGGTRFSRAVSEAQDAVTGTTSIVVAGAEPRVELRSGPADDAKSVLTGLSPTDAPGDLRSAISTAASIAGEGSRIVVVSDFADDSAWRDAVRVARARGLSVELRQFNGGGAGNVGIVGRSFSGTEVTVSLKNYGNDSVTRSVSLGGTQKSLSLGPGDVRSVTFQIPASGGTVTLSPGDDFPTDDTASVAAPPDAVVDVLVVTNDENNYLTTALSVIDSVKLTVKNPPTPTDGNYDVVVYSNVEGERLLAGNLQAGRDAIKNGGGVVIQAQSPMPKRYDDLLLLSPNGTGTNPTLTSPAKTELMRNINFPPPELYLQGELREGKALLKTADGTPMIATAQRGSGQILYYGYIESGSSFKYNYQYPVFWKRAVYDLAGRPPLSALNEQTGTRLSFENETSITTPEGAVTASSVRLDDSGFYEVDGTRYSASLLSESESAVVASDIDATDNESVASREEEKTAPDPLTEWVALAAIGGVVLEVAYLRRRGDL</sequence>
<feature type="domain" description="DUF7406" evidence="4">
    <location>
        <begin position="486"/>
        <end position="537"/>
    </location>
</feature>
<dbReference type="InterPro" id="IPR055830">
    <property type="entry name" value="DUF7407"/>
</dbReference>
<name>A0A482TE53_9EURY</name>
<dbReference type="Pfam" id="PF24155">
    <property type="entry name" value="DUF7406"/>
    <property type="match status" value="1"/>
</dbReference>
<feature type="domain" description="DUF7407" evidence="5">
    <location>
        <begin position="223"/>
        <end position="295"/>
    </location>
</feature>
<keyword evidence="1" id="KW-0472">Membrane</keyword>
<dbReference type="InterPro" id="IPR036465">
    <property type="entry name" value="vWFA_dom_sf"/>
</dbReference>
<evidence type="ECO:0000259" key="6">
    <source>
        <dbReference type="Pfam" id="PF24157"/>
    </source>
</evidence>
<comment type="caution">
    <text evidence="7">The sequence shown here is derived from an EMBL/GenBank/DDBJ whole genome shotgun (WGS) entry which is preliminary data.</text>
</comment>
<feature type="domain" description="DUF7408" evidence="6">
    <location>
        <begin position="306"/>
        <end position="479"/>
    </location>
</feature>
<evidence type="ECO:0000259" key="2">
    <source>
        <dbReference type="Pfam" id="PF07584"/>
    </source>
</evidence>
<dbReference type="InterPro" id="IPR024163">
    <property type="entry name" value="Aerotolerance_reg_N"/>
</dbReference>
<dbReference type="InterPro" id="IPR002035">
    <property type="entry name" value="VWF_A"/>
</dbReference>
<evidence type="ECO:0000256" key="1">
    <source>
        <dbReference type="SAM" id="Phobius"/>
    </source>
</evidence>
<feature type="domain" description="VWFA" evidence="3">
    <location>
        <begin position="95"/>
        <end position="190"/>
    </location>
</feature>
<dbReference type="EMBL" id="RZHH01000002">
    <property type="protein sequence ID" value="RYJ13498.1"/>
    <property type="molecule type" value="Genomic_DNA"/>
</dbReference>
<dbReference type="InterPro" id="IPR055829">
    <property type="entry name" value="DUF7406"/>
</dbReference>
<dbReference type="Pfam" id="PF13519">
    <property type="entry name" value="VWA_2"/>
    <property type="match status" value="1"/>
</dbReference>
<protein>
    <submittedName>
        <fullName evidence="7">VWA domain-containing protein</fullName>
    </submittedName>
</protein>
<dbReference type="PANTHER" id="PTHR37464:SF1">
    <property type="entry name" value="BLL2463 PROTEIN"/>
    <property type="match status" value="1"/>
</dbReference>
<dbReference type="NCBIfam" id="TIGR02226">
    <property type="entry name" value="two_anch"/>
    <property type="match status" value="1"/>
</dbReference>
<feature type="transmembrane region" description="Helical" evidence="1">
    <location>
        <begin position="6"/>
        <end position="28"/>
    </location>
</feature>
<evidence type="ECO:0000259" key="5">
    <source>
        <dbReference type="Pfam" id="PF24156"/>
    </source>
</evidence>
<accession>A0A482TE53</accession>
<reference evidence="7 8" key="1">
    <citation type="submission" date="2018-12" db="EMBL/GenBank/DDBJ databases">
        <title>Genome analysis provides insights into bioremediation potentialities of Halogeometricum borinquense strain N11.</title>
        <authorList>
            <person name="Najjari A."/>
            <person name="Youssef N."/>
            <person name="Fhoula I."/>
            <person name="Ben Dhia O."/>
            <person name="Mahjoubi M."/>
            <person name="Ouzari H.I."/>
            <person name="Cherif A."/>
        </authorList>
    </citation>
    <scope>NUCLEOTIDE SEQUENCE [LARGE SCALE GENOMIC DNA]</scope>
    <source>
        <strain evidence="7 8">N11</strain>
    </source>
</reference>
<dbReference type="PANTHER" id="PTHR37464">
    <property type="entry name" value="BLL2463 PROTEIN"/>
    <property type="match status" value="1"/>
</dbReference>
<gene>
    <name evidence="7" type="ORF">ELS19_05650</name>
</gene>
<dbReference type="InterPro" id="IPR011933">
    <property type="entry name" value="Double_TM_dom"/>
</dbReference>
<dbReference type="InterPro" id="IPR029062">
    <property type="entry name" value="Class_I_gatase-like"/>
</dbReference>
<dbReference type="RefSeq" id="WP_129783925.1">
    <property type="nucleotide sequence ID" value="NZ_RZHH01000002.1"/>
</dbReference>
<organism evidence="7 8">
    <name type="scientific">Halogeometricum borinquense</name>
    <dbReference type="NCBI Taxonomy" id="60847"/>
    <lineage>
        <taxon>Archaea</taxon>
        <taxon>Methanobacteriati</taxon>
        <taxon>Methanobacteriota</taxon>
        <taxon>Stenosarchaea group</taxon>
        <taxon>Halobacteria</taxon>
        <taxon>Halobacteriales</taxon>
        <taxon>Haloferacaceae</taxon>
        <taxon>Halogeometricum</taxon>
    </lineage>
</organism>
<dbReference type="Pfam" id="PF24157">
    <property type="entry name" value="DUF7408"/>
    <property type="match status" value="1"/>
</dbReference>
<dbReference type="AlphaFoldDB" id="A0A482TE53"/>
<dbReference type="Pfam" id="PF24156">
    <property type="entry name" value="DUF7407"/>
    <property type="match status" value="1"/>
</dbReference>
<proteinExistence type="predicted"/>
<dbReference type="Gene3D" id="3.40.50.410">
    <property type="entry name" value="von Willebrand factor, type A domain"/>
    <property type="match status" value="1"/>
</dbReference>
<dbReference type="SUPFAM" id="SSF52317">
    <property type="entry name" value="Class I glutamine amidotransferase-like"/>
    <property type="match status" value="1"/>
</dbReference>
<evidence type="ECO:0000259" key="3">
    <source>
        <dbReference type="Pfam" id="PF13519"/>
    </source>
</evidence>
<dbReference type="InterPro" id="IPR055831">
    <property type="entry name" value="DUF7408"/>
</dbReference>
<evidence type="ECO:0000313" key="7">
    <source>
        <dbReference type="EMBL" id="RYJ13498.1"/>
    </source>
</evidence>
<evidence type="ECO:0000259" key="4">
    <source>
        <dbReference type="Pfam" id="PF24155"/>
    </source>
</evidence>
<dbReference type="Gene3D" id="3.40.50.880">
    <property type="match status" value="1"/>
</dbReference>
<dbReference type="Proteomes" id="UP000294028">
    <property type="component" value="Unassembled WGS sequence"/>
</dbReference>
<dbReference type="SUPFAM" id="SSF53300">
    <property type="entry name" value="vWA-like"/>
    <property type="match status" value="1"/>
</dbReference>
<keyword evidence="1" id="KW-0812">Transmembrane</keyword>
<feature type="domain" description="Aerotolerance regulator N-terminal" evidence="2">
    <location>
        <begin position="6"/>
        <end position="82"/>
    </location>
</feature>
<dbReference type="Pfam" id="PF07584">
    <property type="entry name" value="BatA"/>
    <property type="match status" value="1"/>
</dbReference>
<evidence type="ECO:0000313" key="8">
    <source>
        <dbReference type="Proteomes" id="UP000294028"/>
    </source>
</evidence>
<keyword evidence="1" id="KW-1133">Transmembrane helix</keyword>